<evidence type="ECO:0000313" key="1">
    <source>
        <dbReference type="EMBL" id="SPO62289.1"/>
    </source>
</evidence>
<proteinExistence type="predicted"/>
<name>A0AAQ1P9E8_9PSED</name>
<dbReference type="EMBL" id="OPYN01000167">
    <property type="protein sequence ID" value="SPO62289.1"/>
    <property type="molecule type" value="Genomic_DNA"/>
</dbReference>
<accession>A0AAQ1P9E8</accession>
<protein>
    <submittedName>
        <fullName evidence="1">Uncharacterized protein</fullName>
    </submittedName>
</protein>
<evidence type="ECO:0000313" key="2">
    <source>
        <dbReference type="Proteomes" id="UP000294335"/>
    </source>
</evidence>
<organism evidence="1 2">
    <name type="scientific">Pseudomonas inefficax</name>
    <dbReference type="NCBI Taxonomy" id="2078786"/>
    <lineage>
        <taxon>Bacteria</taxon>
        <taxon>Pseudomonadati</taxon>
        <taxon>Pseudomonadota</taxon>
        <taxon>Gammaproteobacteria</taxon>
        <taxon>Pseudomonadales</taxon>
        <taxon>Pseudomonadaceae</taxon>
        <taxon>Pseudomonas</taxon>
    </lineage>
</organism>
<gene>
    <name evidence="1" type="ORF">JV551A3_V1_1670034</name>
</gene>
<keyword evidence="2" id="KW-1185">Reference proteome</keyword>
<reference evidence="1 2" key="1">
    <citation type="submission" date="2018-02" db="EMBL/GenBank/DDBJ databases">
        <authorList>
            <person name="Dubost A."/>
        </authorList>
    </citation>
    <scope>NUCLEOTIDE SEQUENCE [LARGE SCALE GENOMIC DNA]</scope>
    <source>
        <strain evidence="2">JV551A3</strain>
    </source>
</reference>
<comment type="caution">
    <text evidence="1">The sequence shown here is derived from an EMBL/GenBank/DDBJ whole genome shotgun (WGS) entry which is preliminary data.</text>
</comment>
<dbReference type="AlphaFoldDB" id="A0AAQ1P9E8"/>
<sequence>MHADGGEHVGGVAGGESGILEGISADRGARVLDHVATVLGDVGRDDAAAGAHQIALPLAGPVSAEAVADVLHRLGVGQLGSQVGDAVAFVEVQGPGTHAALLGLAKLALVVRVIVGNVRRFFGVEILPVADLGSALAVLGNVVQGGRAGDDARFEDGGLLGGVHRLQGAVVVGNEDVRQLGRCHGLGPSGGLEFFECVGVVTSHRSALGLGVLAPFLRGLATVVAGLPGTLSPWPQVGSGLAQRFRPFEGRQRGLAVLPVHDFAGTVGCDRLAVFAQLEGAAGAKDDVLGSLGQRTGLDGGSADGISQHLVAVLGGEGFGLVRTLVGCLDLLVQVGAQALGAAADDLVQLALGDQLGLFILAGLCQQALDRFDIQTVELAFQLVQFSLDGLVGADQLSVFGLESRNLPVHIFLHLAAQRLLEGCGLSIVEGEAVGGRIEVERHVIIPLGLVDPLSEMGKMVLLPQTGGSKLWIEKERDKCVGDLEPAYPNLKNTKAARAKQSLLLFSRHSWLWSARA</sequence>
<dbReference type="Proteomes" id="UP000294335">
    <property type="component" value="Unassembled WGS sequence"/>
</dbReference>